<dbReference type="PROSITE" id="PS51257">
    <property type="entry name" value="PROKAR_LIPOPROTEIN"/>
    <property type="match status" value="1"/>
</dbReference>
<reference evidence="3" key="1">
    <citation type="submission" date="2022-04" db="EMBL/GenBank/DDBJ databases">
        <title>Draft genome sequences of lactic acid bacteria (LAB) strains involved in meat spoilage.</title>
        <authorList>
            <person name="Palevich N."/>
        </authorList>
    </citation>
    <scope>NUCLEOTIDE SEQUENCE</scope>
    <source>
        <strain evidence="3">9-14</strain>
    </source>
</reference>
<dbReference type="RefSeq" id="WP_311779972.1">
    <property type="nucleotide sequence ID" value="NZ_JALRMR010000002.1"/>
</dbReference>
<evidence type="ECO:0000256" key="2">
    <source>
        <dbReference type="SAM" id="SignalP"/>
    </source>
</evidence>
<dbReference type="EMBL" id="JALRMR010000002">
    <property type="protein sequence ID" value="MDT1973310.1"/>
    <property type="molecule type" value="Genomic_DNA"/>
</dbReference>
<name>A0AAW8R6P7_CARDV</name>
<evidence type="ECO:0000313" key="4">
    <source>
        <dbReference type="Proteomes" id="UP001249945"/>
    </source>
</evidence>
<organism evidence="3 4">
    <name type="scientific">Carnobacterium divergens</name>
    <name type="common">Lactobacillus divergens</name>
    <dbReference type="NCBI Taxonomy" id="2748"/>
    <lineage>
        <taxon>Bacteria</taxon>
        <taxon>Bacillati</taxon>
        <taxon>Bacillota</taxon>
        <taxon>Bacilli</taxon>
        <taxon>Lactobacillales</taxon>
        <taxon>Carnobacteriaceae</taxon>
        <taxon>Carnobacterium</taxon>
    </lineage>
</organism>
<dbReference type="AlphaFoldDB" id="A0AAW8R6P7"/>
<feature type="signal peptide" evidence="2">
    <location>
        <begin position="1"/>
        <end position="20"/>
    </location>
</feature>
<feature type="chain" id="PRO_5043824324" description="DUF4767 domain-containing protein" evidence="2">
    <location>
        <begin position="21"/>
        <end position="309"/>
    </location>
</feature>
<feature type="compositionally biased region" description="Basic and acidic residues" evidence="1">
    <location>
        <begin position="47"/>
        <end position="61"/>
    </location>
</feature>
<proteinExistence type="predicted"/>
<gene>
    <name evidence="3" type="ORF">MX635_02760</name>
</gene>
<comment type="caution">
    <text evidence="3">The sequence shown here is derived from an EMBL/GenBank/DDBJ whole genome shotgun (WGS) entry which is preliminary data.</text>
</comment>
<protein>
    <recommendedName>
        <fullName evidence="5">DUF4767 domain-containing protein</fullName>
    </recommendedName>
</protein>
<dbReference type="Proteomes" id="UP001249945">
    <property type="component" value="Unassembled WGS sequence"/>
</dbReference>
<evidence type="ECO:0000256" key="1">
    <source>
        <dbReference type="SAM" id="MobiDB-lite"/>
    </source>
</evidence>
<accession>A0AAW8R6P7</accession>
<sequence length="309" mass="34451">MKIKVLSVLMLCGALLTLTACNGGEKASDSQKSKNTSEVQKSKKKKSESSKKESAKKEGSSKESSSATPTEPESLETNAQEGIKNTLMVDGFWTAMGRDDHITSRWQFFENTLTINSRDVYDIKVSENLDKNGYTVVTITNKNAESHALLVKPSANGMEGITVEGAAYQEYLKNETVPANQVIEFREGKLEADDFGVPSWNNMDEAIDYYEATYKNQSNKSSEELIWENYRRDLWSVVDAETAGNKMTLHFTNISGAGGSYAQFIKGNETTEIIFFDGNASFPNNPTRKDTVRNSDHVIINTEDLWKNQ</sequence>
<evidence type="ECO:0008006" key="5">
    <source>
        <dbReference type="Google" id="ProtNLM"/>
    </source>
</evidence>
<feature type="region of interest" description="Disordered" evidence="1">
    <location>
        <begin position="23"/>
        <end position="81"/>
    </location>
</feature>
<keyword evidence="2" id="KW-0732">Signal</keyword>
<feature type="compositionally biased region" description="Polar residues" evidence="1">
    <location>
        <begin position="67"/>
        <end position="80"/>
    </location>
</feature>
<evidence type="ECO:0000313" key="3">
    <source>
        <dbReference type="EMBL" id="MDT1973310.1"/>
    </source>
</evidence>